<evidence type="ECO:0000256" key="4">
    <source>
        <dbReference type="SAM" id="MobiDB-lite"/>
    </source>
</evidence>
<sequence length="137" mass="14525">MADEYITLLCLIEGEGAANTFSVEIECTKTIGDLKKRIKSGKAPTFDDIAADELALWSVSIPIVPTSMQNPVVLNEVAGLPSPTELVPTISMALLKELPTDTIHILVQRPPRAQSSVNVRGSGSLSAQLSEASHAGE</sequence>
<dbReference type="GO" id="GO:0005576">
    <property type="term" value="C:extracellular region"/>
    <property type="evidence" value="ECO:0007669"/>
    <property type="project" value="UniProtKB-SubCell"/>
</dbReference>
<dbReference type="Pfam" id="PF20147">
    <property type="entry name" value="Crinkler"/>
    <property type="match status" value="1"/>
</dbReference>
<accession>A0A9P6QXN4</accession>
<comment type="subcellular location">
    <subcellularLocation>
        <location evidence="1">Host cell</location>
    </subcellularLocation>
    <subcellularLocation>
        <location evidence="2">Secreted</location>
    </subcellularLocation>
</comment>
<gene>
    <name evidence="6" type="ORF">BGZ97_002159</name>
</gene>
<evidence type="ECO:0000259" key="5">
    <source>
        <dbReference type="Pfam" id="PF20147"/>
    </source>
</evidence>
<reference evidence="6" key="1">
    <citation type="journal article" date="2020" name="Fungal Divers.">
        <title>Resolving the Mortierellaceae phylogeny through synthesis of multi-gene phylogenetics and phylogenomics.</title>
        <authorList>
            <person name="Vandepol N."/>
            <person name="Liber J."/>
            <person name="Desiro A."/>
            <person name="Na H."/>
            <person name="Kennedy M."/>
            <person name="Barry K."/>
            <person name="Grigoriev I.V."/>
            <person name="Miller A.N."/>
            <person name="O'Donnell K."/>
            <person name="Stajich J.E."/>
            <person name="Bonito G."/>
        </authorList>
    </citation>
    <scope>NUCLEOTIDE SEQUENCE</scope>
    <source>
        <strain evidence="6">NVP60</strain>
    </source>
</reference>
<dbReference type="AlphaFoldDB" id="A0A9P6QXN4"/>
<dbReference type="InterPro" id="IPR045379">
    <property type="entry name" value="Crinkler_N"/>
</dbReference>
<protein>
    <recommendedName>
        <fullName evidence="5">Crinkler effector protein N-terminal domain-containing protein</fullName>
    </recommendedName>
</protein>
<evidence type="ECO:0000256" key="1">
    <source>
        <dbReference type="ARBA" id="ARBA00004340"/>
    </source>
</evidence>
<dbReference type="GO" id="GO:0043657">
    <property type="term" value="C:host cell"/>
    <property type="evidence" value="ECO:0007669"/>
    <property type="project" value="UniProtKB-SubCell"/>
</dbReference>
<evidence type="ECO:0000313" key="7">
    <source>
        <dbReference type="Proteomes" id="UP000823405"/>
    </source>
</evidence>
<comment type="caution">
    <text evidence="6">The sequence shown here is derived from an EMBL/GenBank/DDBJ whole genome shotgun (WGS) entry which is preliminary data.</text>
</comment>
<feature type="compositionally biased region" description="Polar residues" evidence="4">
    <location>
        <begin position="114"/>
        <end position="131"/>
    </location>
</feature>
<keyword evidence="7" id="KW-1185">Reference proteome</keyword>
<dbReference type="Proteomes" id="UP000823405">
    <property type="component" value="Unassembled WGS sequence"/>
</dbReference>
<feature type="domain" description="Crinkler effector protein N-terminal" evidence="5">
    <location>
        <begin position="6"/>
        <end position="108"/>
    </location>
</feature>
<dbReference type="OrthoDB" id="158739at2759"/>
<name>A0A9P6QXN4_9FUNG</name>
<keyword evidence="3" id="KW-0964">Secreted</keyword>
<organism evidence="6 7">
    <name type="scientific">Linnemannia gamsii</name>
    <dbReference type="NCBI Taxonomy" id="64522"/>
    <lineage>
        <taxon>Eukaryota</taxon>
        <taxon>Fungi</taxon>
        <taxon>Fungi incertae sedis</taxon>
        <taxon>Mucoromycota</taxon>
        <taxon>Mortierellomycotina</taxon>
        <taxon>Mortierellomycetes</taxon>
        <taxon>Mortierellales</taxon>
        <taxon>Mortierellaceae</taxon>
        <taxon>Linnemannia</taxon>
    </lineage>
</organism>
<evidence type="ECO:0000256" key="3">
    <source>
        <dbReference type="ARBA" id="ARBA00022525"/>
    </source>
</evidence>
<feature type="region of interest" description="Disordered" evidence="4">
    <location>
        <begin position="114"/>
        <end position="137"/>
    </location>
</feature>
<evidence type="ECO:0000256" key="2">
    <source>
        <dbReference type="ARBA" id="ARBA00004613"/>
    </source>
</evidence>
<proteinExistence type="predicted"/>
<dbReference type="EMBL" id="JAAAIN010001465">
    <property type="protein sequence ID" value="KAG0302820.1"/>
    <property type="molecule type" value="Genomic_DNA"/>
</dbReference>
<evidence type="ECO:0000313" key="6">
    <source>
        <dbReference type="EMBL" id="KAG0302820.1"/>
    </source>
</evidence>